<dbReference type="Pfam" id="PF13540">
    <property type="entry name" value="RCC1_2"/>
    <property type="match status" value="1"/>
</dbReference>
<protein>
    <submittedName>
        <fullName evidence="2">RCBT1 protein</fullName>
    </submittedName>
</protein>
<evidence type="ECO:0000259" key="1">
    <source>
        <dbReference type="PROSITE" id="PS50097"/>
    </source>
</evidence>
<feature type="non-terminal residue" evidence="2">
    <location>
        <position position="472"/>
    </location>
</feature>
<name>A0A836E3V4_9HYME</name>
<sequence length="472" mass="55789">MFKKKIKMLIVNIYRSDVFLVTQDVEKYVWEDISPKITFFKVQSTNNEVENEIVVNRENLSHYICYTSHKIDWSNTRIVKAATNKINFLALTDDGKIYYTQNSIKDEEKQCSIHQMNIREMNIKEKITCMSCGSNFYVVATNRHTFFWGCICEMRNSFDSDDAMPGWTKPRFTFEPHKISTFAFKTIVKIACGIDYTLALTDQGKLYGWGGYFFKTCTDYDTYYDVIYPRPVNNCIMTNRKRVRKHKLNQKIFRSAGGDIFNSTTALSPMSMAMAYEFINEELHILNDLETAFDDQSTSDLTIMVKKQSIYVHKVILKIRSTYFRTMFQSNYVENRQRVIVNNYYRYIVYKKFLEYLYTGMINLSSFKNLLDLLQLADALCEKNLQMDCIRKIKKTINVSNVMYLFNLINDINEEYHKEELMKYCFHFYFKNMMTVIQTDGFEELDVETKVMLRDKGNTFLSSEISSSEYLE</sequence>
<dbReference type="InterPro" id="IPR000210">
    <property type="entry name" value="BTB/POZ_dom"/>
</dbReference>
<dbReference type="Proteomes" id="UP000667349">
    <property type="component" value="Unassembled WGS sequence"/>
</dbReference>
<dbReference type="Pfam" id="PF00651">
    <property type="entry name" value="BTB"/>
    <property type="match status" value="1"/>
</dbReference>
<dbReference type="PANTHER" id="PTHR24413">
    <property type="entry name" value="SPECKLE-TYPE POZ PROTEIN"/>
    <property type="match status" value="1"/>
</dbReference>
<dbReference type="PROSITE" id="PS50097">
    <property type="entry name" value="BTB"/>
    <property type="match status" value="1"/>
</dbReference>
<feature type="domain" description="BTB" evidence="1">
    <location>
        <begin position="299"/>
        <end position="366"/>
    </location>
</feature>
<dbReference type="InterPro" id="IPR009091">
    <property type="entry name" value="RCC1/BLIP-II"/>
</dbReference>
<dbReference type="SUPFAM" id="SSF54695">
    <property type="entry name" value="POZ domain"/>
    <property type="match status" value="1"/>
</dbReference>
<evidence type="ECO:0000313" key="3">
    <source>
        <dbReference type="Proteomes" id="UP000667349"/>
    </source>
</evidence>
<gene>
    <name evidence="2" type="primary">Rcbtb1_11</name>
    <name evidence="2" type="ORF">G6Z75_0000477</name>
</gene>
<dbReference type="Gene3D" id="3.30.710.10">
    <property type="entry name" value="Potassium Channel Kv1.1, Chain A"/>
    <property type="match status" value="1"/>
</dbReference>
<dbReference type="InterPro" id="IPR011333">
    <property type="entry name" value="SKP1/BTB/POZ_sf"/>
</dbReference>
<dbReference type="EMBL" id="JAANHZ010000531">
    <property type="protein sequence ID" value="KAG5309940.1"/>
    <property type="molecule type" value="Genomic_DNA"/>
</dbReference>
<comment type="caution">
    <text evidence="2">The sequence shown here is derived from an EMBL/GenBank/DDBJ whole genome shotgun (WGS) entry which is preliminary data.</text>
</comment>
<reference evidence="2" key="1">
    <citation type="submission" date="2020-02" db="EMBL/GenBank/DDBJ databases">
        <title>Relaxed selection underlies rapid genomic changes in the transitions from sociality to social parasitism in ants.</title>
        <authorList>
            <person name="Bi X."/>
        </authorList>
    </citation>
    <scope>NUCLEOTIDE SEQUENCE</scope>
    <source>
        <strain evidence="2">BGI-DK2013a</strain>
        <tissue evidence="2">Whole body</tissue>
    </source>
</reference>
<dbReference type="SMART" id="SM00225">
    <property type="entry name" value="BTB"/>
    <property type="match status" value="1"/>
</dbReference>
<evidence type="ECO:0000313" key="2">
    <source>
        <dbReference type="EMBL" id="KAG5309940.1"/>
    </source>
</evidence>
<proteinExistence type="predicted"/>
<dbReference type="AlphaFoldDB" id="A0A836E3V4"/>
<dbReference type="Gene3D" id="2.130.10.30">
    <property type="entry name" value="Regulator of chromosome condensation 1/beta-lactamase-inhibitor protein II"/>
    <property type="match status" value="1"/>
</dbReference>
<feature type="non-terminal residue" evidence="2">
    <location>
        <position position="1"/>
    </location>
</feature>
<keyword evidence="3" id="KW-1185">Reference proteome</keyword>
<organism evidence="2 3">
    <name type="scientific">Acromyrmex insinuator</name>
    <dbReference type="NCBI Taxonomy" id="230686"/>
    <lineage>
        <taxon>Eukaryota</taxon>
        <taxon>Metazoa</taxon>
        <taxon>Ecdysozoa</taxon>
        <taxon>Arthropoda</taxon>
        <taxon>Hexapoda</taxon>
        <taxon>Insecta</taxon>
        <taxon>Pterygota</taxon>
        <taxon>Neoptera</taxon>
        <taxon>Endopterygota</taxon>
        <taxon>Hymenoptera</taxon>
        <taxon>Apocrita</taxon>
        <taxon>Aculeata</taxon>
        <taxon>Formicoidea</taxon>
        <taxon>Formicidae</taxon>
        <taxon>Myrmicinae</taxon>
        <taxon>Acromyrmex</taxon>
    </lineage>
</organism>
<dbReference type="SUPFAM" id="SSF50985">
    <property type="entry name" value="RCC1/BLIP-II"/>
    <property type="match status" value="1"/>
</dbReference>
<accession>A0A836E3V4</accession>